<evidence type="ECO:0000256" key="1">
    <source>
        <dbReference type="SAM" id="MobiDB-lite"/>
    </source>
</evidence>
<feature type="region of interest" description="Disordered" evidence="1">
    <location>
        <begin position="1"/>
        <end position="67"/>
    </location>
</feature>
<feature type="compositionally biased region" description="Basic and acidic residues" evidence="1">
    <location>
        <begin position="38"/>
        <end position="53"/>
    </location>
</feature>
<dbReference type="Proteomes" id="UP000527315">
    <property type="component" value="Unassembled WGS sequence"/>
</dbReference>
<proteinExistence type="predicted"/>
<feature type="non-terminal residue" evidence="2">
    <location>
        <position position="1"/>
    </location>
</feature>
<dbReference type="EMBL" id="DUFJ01000045">
    <property type="protein sequence ID" value="HIH32956.1"/>
    <property type="molecule type" value="Genomic_DNA"/>
</dbReference>
<evidence type="ECO:0000313" key="3">
    <source>
        <dbReference type="Proteomes" id="UP000527315"/>
    </source>
</evidence>
<comment type="caution">
    <text evidence="2">The sequence shown here is derived from an EMBL/GenBank/DDBJ whole genome shotgun (WGS) entry which is preliminary data.</text>
</comment>
<dbReference type="AlphaFoldDB" id="A0A7J4L029"/>
<accession>A0A7J4L029</accession>
<sequence>RKKPAARTRLEVQERKAGKVMREVRERKPGKFSFDKALGFKERSAGKKPERKEKKGKGFSSFLGFKE</sequence>
<evidence type="ECO:0000313" key="2">
    <source>
        <dbReference type="EMBL" id="HIH32956.1"/>
    </source>
</evidence>
<reference evidence="3" key="1">
    <citation type="journal article" date="2020" name="bioRxiv">
        <title>A rank-normalized archaeal taxonomy based on genome phylogeny resolves widespread incomplete and uneven classifications.</title>
        <authorList>
            <person name="Rinke C."/>
            <person name="Chuvochina M."/>
            <person name="Mussig A.J."/>
            <person name="Chaumeil P.-A."/>
            <person name="Waite D.W."/>
            <person name="Whitman W.B."/>
            <person name="Parks D.H."/>
            <person name="Hugenholtz P."/>
        </authorList>
    </citation>
    <scope>NUCLEOTIDE SEQUENCE [LARGE SCALE GENOMIC DNA]</scope>
</reference>
<feature type="compositionally biased region" description="Basic and acidic residues" evidence="1">
    <location>
        <begin position="8"/>
        <end position="29"/>
    </location>
</feature>
<organism evidence="2 3">
    <name type="scientific">Candidatus Iainarchaeum sp</name>
    <dbReference type="NCBI Taxonomy" id="3101447"/>
    <lineage>
        <taxon>Archaea</taxon>
        <taxon>Candidatus Iainarchaeota</taxon>
        <taxon>Candidatus Iainarchaeia</taxon>
        <taxon>Candidatus Iainarchaeales</taxon>
        <taxon>Candidatus Iainarchaeaceae</taxon>
        <taxon>Candidatus Iainarchaeum</taxon>
    </lineage>
</organism>
<protein>
    <submittedName>
        <fullName evidence="2">Uncharacterized protein</fullName>
    </submittedName>
</protein>
<gene>
    <name evidence="2" type="ORF">HA227_01760</name>
</gene>
<name>A0A7J4L029_9ARCH</name>